<comment type="caution">
    <text evidence="1">The sequence shown here is derived from an EMBL/GenBank/DDBJ whole genome shotgun (WGS) entry which is preliminary data.</text>
</comment>
<organism evidence="1 2">
    <name type="scientific">Rosa chinensis</name>
    <name type="common">China rose</name>
    <dbReference type="NCBI Taxonomy" id="74649"/>
    <lineage>
        <taxon>Eukaryota</taxon>
        <taxon>Viridiplantae</taxon>
        <taxon>Streptophyta</taxon>
        <taxon>Embryophyta</taxon>
        <taxon>Tracheophyta</taxon>
        <taxon>Spermatophyta</taxon>
        <taxon>Magnoliopsida</taxon>
        <taxon>eudicotyledons</taxon>
        <taxon>Gunneridae</taxon>
        <taxon>Pentapetalae</taxon>
        <taxon>rosids</taxon>
        <taxon>fabids</taxon>
        <taxon>Rosales</taxon>
        <taxon>Rosaceae</taxon>
        <taxon>Rosoideae</taxon>
        <taxon>Rosoideae incertae sedis</taxon>
        <taxon>Rosa</taxon>
    </lineage>
</organism>
<dbReference type="EMBL" id="PDCK01000043">
    <property type="protein sequence ID" value="PRQ31619.1"/>
    <property type="molecule type" value="Genomic_DNA"/>
</dbReference>
<name>A0A2P6QBS2_ROSCH</name>
<evidence type="ECO:0000313" key="2">
    <source>
        <dbReference type="Proteomes" id="UP000238479"/>
    </source>
</evidence>
<evidence type="ECO:0000313" key="1">
    <source>
        <dbReference type="EMBL" id="PRQ31619.1"/>
    </source>
</evidence>
<dbReference type="AlphaFoldDB" id="A0A2P6QBS2"/>
<gene>
    <name evidence="1" type="ORF">RchiOBHm_Chr5g0037491</name>
</gene>
<dbReference type="Gramene" id="PRQ31619">
    <property type="protein sequence ID" value="PRQ31619"/>
    <property type="gene ID" value="RchiOBHm_Chr5g0037491"/>
</dbReference>
<sequence length="55" mass="6830">MRNHKEPMIIRFWSWNICIDCQSIFSTEGYMCSSKWYVSDKETWSYVFLWKLVVR</sequence>
<keyword evidence="2" id="KW-1185">Reference proteome</keyword>
<proteinExistence type="predicted"/>
<reference evidence="1 2" key="1">
    <citation type="journal article" date="2018" name="Nat. Genet.">
        <title>The Rosa genome provides new insights in the design of modern roses.</title>
        <authorList>
            <person name="Bendahmane M."/>
        </authorList>
    </citation>
    <scope>NUCLEOTIDE SEQUENCE [LARGE SCALE GENOMIC DNA]</scope>
    <source>
        <strain evidence="2">cv. Old Blush</strain>
    </source>
</reference>
<accession>A0A2P6QBS2</accession>
<protein>
    <submittedName>
        <fullName evidence="1">Uncharacterized protein</fullName>
    </submittedName>
</protein>
<dbReference type="Proteomes" id="UP000238479">
    <property type="component" value="Chromosome 5"/>
</dbReference>